<accession>A0A3M7PF77</accession>
<sequence>MPEKKLFIAVMEKSISNALLLFEQSSLARLCVGYETCLLLLLLRILTILITRSVDDDACYTLIPRPTPKHSST</sequence>
<dbReference type="Proteomes" id="UP000276133">
    <property type="component" value="Unassembled WGS sequence"/>
</dbReference>
<reference evidence="1 2" key="1">
    <citation type="journal article" date="2018" name="Sci. Rep.">
        <title>Genomic signatures of local adaptation to the degree of environmental predictability in rotifers.</title>
        <authorList>
            <person name="Franch-Gras L."/>
            <person name="Hahn C."/>
            <person name="Garcia-Roger E.M."/>
            <person name="Carmona M.J."/>
            <person name="Serra M."/>
            <person name="Gomez A."/>
        </authorList>
    </citation>
    <scope>NUCLEOTIDE SEQUENCE [LARGE SCALE GENOMIC DNA]</scope>
    <source>
        <strain evidence="1">HYR1</strain>
    </source>
</reference>
<evidence type="ECO:0000313" key="1">
    <source>
        <dbReference type="EMBL" id="RMZ97702.1"/>
    </source>
</evidence>
<keyword evidence="2" id="KW-1185">Reference proteome</keyword>
<dbReference type="EMBL" id="REGN01011244">
    <property type="protein sequence ID" value="RMZ97702.1"/>
    <property type="molecule type" value="Genomic_DNA"/>
</dbReference>
<organism evidence="1 2">
    <name type="scientific">Brachionus plicatilis</name>
    <name type="common">Marine rotifer</name>
    <name type="synonym">Brachionus muelleri</name>
    <dbReference type="NCBI Taxonomy" id="10195"/>
    <lineage>
        <taxon>Eukaryota</taxon>
        <taxon>Metazoa</taxon>
        <taxon>Spiralia</taxon>
        <taxon>Gnathifera</taxon>
        <taxon>Rotifera</taxon>
        <taxon>Eurotatoria</taxon>
        <taxon>Monogononta</taxon>
        <taxon>Pseudotrocha</taxon>
        <taxon>Ploima</taxon>
        <taxon>Brachionidae</taxon>
        <taxon>Brachionus</taxon>
    </lineage>
</organism>
<proteinExistence type="predicted"/>
<name>A0A3M7PF77_BRAPC</name>
<comment type="caution">
    <text evidence="1">The sequence shown here is derived from an EMBL/GenBank/DDBJ whole genome shotgun (WGS) entry which is preliminary data.</text>
</comment>
<gene>
    <name evidence="1" type="ORF">BpHYR1_005489</name>
</gene>
<dbReference type="AlphaFoldDB" id="A0A3M7PF77"/>
<protein>
    <submittedName>
        <fullName evidence="1">Uncharacterized protein</fullName>
    </submittedName>
</protein>
<evidence type="ECO:0000313" key="2">
    <source>
        <dbReference type="Proteomes" id="UP000276133"/>
    </source>
</evidence>